<sequence length="374" mass="42488">MSVSKHPNIVIAGGGFFGLYIAEQLALKGCHVTLYEMAKSLMSRASYVNQARVHNGYHYPRSVLTALRSRISFPQFVNEFRDCVDSDFEKYYLISSHLGKVSAAQFRQFCGRIGAYCENAPAKVQRLVNPALIDAAFSTTEYAFNSHKLRDMMLERLQAARVNVVNEAAVKRVTQRGAGLAVTVARGNEEEEVYADHLFNCTYSRINYLLDASAIELIPFRHEMTEMCLVDVPDELKKMGFTVMCGPFFSVMPFPSTGCHSFSHVRYTPHYQWEDQTNAPYHDAGQKYDTARKSTAWRYMIADAQRYIPLLGECQYKKSIWEVKTLLPRSDSDDSRPILFRANHGLQGLHCIMGGKIDNIYDALAEIERVIRLN</sequence>
<name>A0A014MAS8_9GAMM</name>
<evidence type="ECO:0000256" key="1">
    <source>
        <dbReference type="ARBA" id="ARBA00023002"/>
    </source>
</evidence>
<dbReference type="SUPFAM" id="SSF51905">
    <property type="entry name" value="FAD/NAD(P)-binding domain"/>
    <property type="match status" value="1"/>
</dbReference>
<evidence type="ECO:0000259" key="2">
    <source>
        <dbReference type="Pfam" id="PF01266"/>
    </source>
</evidence>
<dbReference type="Gene3D" id="3.30.9.10">
    <property type="entry name" value="D-Amino Acid Oxidase, subunit A, domain 2"/>
    <property type="match status" value="1"/>
</dbReference>
<dbReference type="Gene3D" id="3.50.50.60">
    <property type="entry name" value="FAD/NAD(P)-binding domain"/>
    <property type="match status" value="1"/>
</dbReference>
<dbReference type="STRING" id="69222.BG55_12145"/>
<dbReference type="PATRIC" id="fig|69222.5.peg.2502"/>
<dbReference type="InterPro" id="IPR006076">
    <property type="entry name" value="FAD-dep_OxRdtase"/>
</dbReference>
<dbReference type="Pfam" id="PF01266">
    <property type="entry name" value="DAO"/>
    <property type="match status" value="1"/>
</dbReference>
<feature type="domain" description="FAD dependent oxidoreductase" evidence="2">
    <location>
        <begin position="9"/>
        <end position="341"/>
    </location>
</feature>
<dbReference type="Proteomes" id="UP000019918">
    <property type="component" value="Unassembled WGS sequence"/>
</dbReference>
<proteinExistence type="predicted"/>
<dbReference type="RefSeq" id="WP_034937710.1">
    <property type="nucleotide sequence ID" value="NZ_JFHN01000050.1"/>
</dbReference>
<gene>
    <name evidence="3" type="ORF">BG55_12145</name>
</gene>
<dbReference type="AlphaFoldDB" id="A0A014MAS8"/>
<comment type="caution">
    <text evidence="3">The sequence shown here is derived from an EMBL/GenBank/DDBJ whole genome shotgun (WGS) entry which is preliminary data.</text>
</comment>
<keyword evidence="4" id="KW-1185">Reference proteome</keyword>
<keyword evidence="1" id="KW-0560">Oxidoreductase</keyword>
<evidence type="ECO:0000313" key="3">
    <source>
        <dbReference type="EMBL" id="EXU75194.1"/>
    </source>
</evidence>
<dbReference type="InterPro" id="IPR036188">
    <property type="entry name" value="FAD/NAD-bd_sf"/>
</dbReference>
<dbReference type="OrthoDB" id="9815989at2"/>
<evidence type="ECO:0000313" key="4">
    <source>
        <dbReference type="Proteomes" id="UP000019918"/>
    </source>
</evidence>
<dbReference type="EMBL" id="JFHN01000050">
    <property type="protein sequence ID" value="EXU75194.1"/>
    <property type="molecule type" value="Genomic_DNA"/>
</dbReference>
<reference evidence="3 4" key="1">
    <citation type="submission" date="2014-02" db="EMBL/GenBank/DDBJ databases">
        <title>Draft genome of Erwinia mallotivora strain BT-MARDI, a papaya dieback pathogen.</title>
        <authorList>
            <person name="Redzuan R."/>
            <person name="Abu Bakar N."/>
            <person name="Badrun R."/>
            <person name="Mohd Raih M.F."/>
            <person name="Rozano L."/>
            <person name="Mat Amin N."/>
        </authorList>
    </citation>
    <scope>NUCLEOTIDE SEQUENCE [LARGE SCALE GENOMIC DNA]</scope>
    <source>
        <strain evidence="3 4">BT-MARDI</strain>
    </source>
</reference>
<protein>
    <submittedName>
        <fullName evidence="3">Amino acid oxidase</fullName>
    </submittedName>
</protein>
<accession>A0A014MAS8</accession>
<dbReference type="GO" id="GO:0016491">
    <property type="term" value="F:oxidoreductase activity"/>
    <property type="evidence" value="ECO:0007669"/>
    <property type="project" value="UniProtKB-KW"/>
</dbReference>
<organism evidence="3 4">
    <name type="scientific">Erwinia mallotivora</name>
    <dbReference type="NCBI Taxonomy" id="69222"/>
    <lineage>
        <taxon>Bacteria</taxon>
        <taxon>Pseudomonadati</taxon>
        <taxon>Pseudomonadota</taxon>
        <taxon>Gammaproteobacteria</taxon>
        <taxon>Enterobacterales</taxon>
        <taxon>Erwiniaceae</taxon>
        <taxon>Erwinia</taxon>
    </lineage>
</organism>